<evidence type="ECO:0000313" key="1">
    <source>
        <dbReference type="EMBL" id="WRW37650.1"/>
    </source>
</evidence>
<reference evidence="1 2" key="1">
    <citation type="submission" date="2023-12" db="EMBL/GenBank/DDBJ databases">
        <authorList>
            <person name="Menendez E."/>
            <person name="Kaur S."/>
            <person name="Flores-Felix J.D."/>
            <person name="diCenzo G.C."/>
            <person name="Peix A."/>
            <person name="Velazquez E."/>
        </authorList>
    </citation>
    <scope>NUCLEOTIDE SEQUENCE [LARGE SCALE GENOMIC DNA]</scope>
    <source>
        <strain evidence="1 2">CIP 108029</strain>
        <plasmid evidence="1 2">pRinCIP108029a</plasmid>
    </source>
</reference>
<gene>
    <name evidence="1" type="ORF">U5G49_007253</name>
</gene>
<organism evidence="1 2">
    <name type="scientific">Rhizobium indigoferae</name>
    <dbReference type="NCBI Taxonomy" id="158891"/>
    <lineage>
        <taxon>Bacteria</taxon>
        <taxon>Pseudomonadati</taxon>
        <taxon>Pseudomonadota</taxon>
        <taxon>Alphaproteobacteria</taxon>
        <taxon>Hyphomicrobiales</taxon>
        <taxon>Rhizobiaceae</taxon>
        <taxon>Rhizobium/Agrobacterium group</taxon>
        <taxon>Rhizobium</taxon>
    </lineage>
</organism>
<geneLocation type="plasmid" evidence="1 2">
    <name>pRinCIP108029a</name>
</geneLocation>
<name>A0ABZ1DRR9_9HYPH</name>
<keyword evidence="2" id="KW-1185">Reference proteome</keyword>
<dbReference type="EMBL" id="CP140639">
    <property type="protein sequence ID" value="WRW37650.1"/>
    <property type="molecule type" value="Genomic_DNA"/>
</dbReference>
<dbReference type="Proteomes" id="UP001322785">
    <property type="component" value="Plasmid pRinCIP108029a"/>
</dbReference>
<protein>
    <submittedName>
        <fullName evidence="1">Uncharacterized protein</fullName>
    </submittedName>
</protein>
<proteinExistence type="predicted"/>
<accession>A0ABZ1DRR9</accession>
<sequence>MIAPGARVDLASGVTDMRKGIDGLMELGAVVATAEARIRFGIGARLI</sequence>
<keyword evidence="1" id="KW-0614">Plasmid</keyword>
<evidence type="ECO:0000313" key="2">
    <source>
        <dbReference type="Proteomes" id="UP001322785"/>
    </source>
</evidence>
<dbReference type="RefSeq" id="WP_193446199.1">
    <property type="nucleotide sequence ID" value="NZ_BSOQ01000014.1"/>
</dbReference>